<reference evidence="1" key="1">
    <citation type="submission" date="2021-01" db="UniProtKB">
        <authorList>
            <consortium name="EnsemblMetazoa"/>
        </authorList>
    </citation>
    <scope>IDENTIFICATION</scope>
</reference>
<keyword evidence="2" id="KW-1185">Reference proteome</keyword>
<proteinExistence type="predicted"/>
<accession>A0A7M5X5A4</accession>
<dbReference type="EnsemblMetazoa" id="CLYHEMT017405.1">
    <property type="protein sequence ID" value="CLYHEMP017405.1"/>
    <property type="gene ID" value="CLYHEMG017405"/>
</dbReference>
<name>A0A7M5X5A4_9CNID</name>
<protein>
    <submittedName>
        <fullName evidence="1">Uncharacterized protein</fullName>
    </submittedName>
</protein>
<dbReference type="AlphaFoldDB" id="A0A7M5X5A4"/>
<organism evidence="1 2">
    <name type="scientific">Clytia hemisphaerica</name>
    <dbReference type="NCBI Taxonomy" id="252671"/>
    <lineage>
        <taxon>Eukaryota</taxon>
        <taxon>Metazoa</taxon>
        <taxon>Cnidaria</taxon>
        <taxon>Hydrozoa</taxon>
        <taxon>Hydroidolina</taxon>
        <taxon>Leptothecata</taxon>
        <taxon>Obeliida</taxon>
        <taxon>Clytiidae</taxon>
        <taxon>Clytia</taxon>
    </lineage>
</organism>
<evidence type="ECO:0000313" key="2">
    <source>
        <dbReference type="Proteomes" id="UP000594262"/>
    </source>
</evidence>
<dbReference type="RefSeq" id="XP_066929108.1">
    <property type="nucleotide sequence ID" value="XM_067073007.1"/>
</dbReference>
<sequence>MGDDVKTKLLGLKPKIIDSSKCTSKKSLHEQILLKSSERLQHQQTVFNLGNGLKFNDPIEAAEYILEREYGDSFLFTEKCKKPLFIPAEFQSNQYFKESPVSISDFKLEETFQSTLRNLKQHQPGKWLTEELDAFLQTQSTGLANGDDINKLLFEKWILNIKLMYLITEELKVDNLTFQKRATSETIDFIQECINQLRQPCPLKNLLSTSTLETTKREVKYLVKQNPPKDSNLLWLFGLKLSERGDPVERWLFNRILNDIKDFLPEVVILQSVTFLPKIAYNKNHQEYDFLIFSWPRKLIIGIEVKRQLLEHTAFNQLEKYHKIIEENLGDQLDQDWKFHPVICVEKDIHSLQSHHYISRETDLLSWITNVFKKYSVIPCQPPLLHPLDQLKKVLQIIVFTVHMSKKSSPGPIIPSNEVDYISGAINSISQPHNIVFYSNQQLPVLQENDPRYTHLLITGGFSSGKTFLLKEKAIQLSKDSQFQGKILYVLFKMKRVNEKKQNSLLSLLYHQTKEELEPYGIEVIEHFNIDHILQLMASKDIKGIFFDEWYGDNVHHKIRGLDFCWIATSISCERDVIFKSLRGEFEFLLLSTNFRNTKEIFEKSAQIAGQKLYTNAFGILQPPENFPVGSSVVFIESLEKAVELAKASSSKSKIESSKGILVIVDPLQSNTIYINGNIKFYYHKRNDFKPTESPFEFLKDGGVLVTSSNLVSGFDWPTIVYEMMRKPRAGTKKYLDIHECNVILRCTTKLFLCGDIDNNSIGDQSFLEFCKLLKISPDDNPLLIVLKSHCKYVCIDDKFRKFEKMNALIPILKKTLKELKVVNMETLTKTDVFTLHEDLLKYSVDDEHSCVAALRFHMIKDIFINGTGLTQPLHFYLEDNEIISFVARLREEVIPDNLVEGIRFLQDCVGVMVLSLQCSAQTKWFFEEVNVRWDATISALNHRESVEKDKILELLDEISSLLICINMNRFACLEIDQNTKLQCVSKVEMVLECIKSRI</sequence>
<dbReference type="Proteomes" id="UP000594262">
    <property type="component" value="Unplaced"/>
</dbReference>
<dbReference type="GeneID" id="136816682"/>
<evidence type="ECO:0000313" key="1">
    <source>
        <dbReference type="EnsemblMetazoa" id="CLYHEMP017405.1"/>
    </source>
</evidence>